<organism evidence="1 2">
    <name type="scientific">Rhizophagus irregularis</name>
    <dbReference type="NCBI Taxonomy" id="588596"/>
    <lineage>
        <taxon>Eukaryota</taxon>
        <taxon>Fungi</taxon>
        <taxon>Fungi incertae sedis</taxon>
        <taxon>Mucoromycota</taxon>
        <taxon>Glomeromycotina</taxon>
        <taxon>Glomeromycetes</taxon>
        <taxon>Glomerales</taxon>
        <taxon>Glomeraceae</taxon>
        <taxon>Rhizophagus</taxon>
    </lineage>
</organism>
<gene>
    <name evidence="1" type="ORF">CHRIB12_LOCUS23627</name>
</gene>
<dbReference type="EMBL" id="CAGKOT010000094">
    <property type="protein sequence ID" value="CAB5395002.1"/>
    <property type="molecule type" value="Genomic_DNA"/>
</dbReference>
<proteinExistence type="predicted"/>
<accession>A0A915ZYC5</accession>
<dbReference type="VEuPathDB" id="FungiDB:RhiirFUN_025330"/>
<dbReference type="OrthoDB" id="10479770at2759"/>
<dbReference type="Proteomes" id="UP000684084">
    <property type="component" value="Unassembled WGS sequence"/>
</dbReference>
<comment type="caution">
    <text evidence="1">The sequence shown here is derived from an EMBL/GenBank/DDBJ whole genome shotgun (WGS) entry which is preliminary data.</text>
</comment>
<evidence type="ECO:0000313" key="2">
    <source>
        <dbReference type="Proteomes" id="UP000684084"/>
    </source>
</evidence>
<protein>
    <submittedName>
        <fullName evidence="1">Uncharacterized protein</fullName>
    </submittedName>
</protein>
<evidence type="ECO:0000313" key="1">
    <source>
        <dbReference type="EMBL" id="CAB5395002.1"/>
    </source>
</evidence>
<reference evidence="1" key="1">
    <citation type="submission" date="2020-05" db="EMBL/GenBank/DDBJ databases">
        <authorList>
            <person name="Rincon C."/>
            <person name="Sanders R I."/>
            <person name="Robbins C."/>
            <person name="Chaturvedi A."/>
        </authorList>
    </citation>
    <scope>NUCLEOTIDE SEQUENCE</scope>
    <source>
        <strain evidence="1">CHB12</strain>
    </source>
</reference>
<sequence length="77" mass="9079">MSSCTETFLSIFTLLQFCNKNNVENGIITILRRKSKNAKAKRDEFLHFIMEPREAYIERNTFCNDDDQNEGVKEEKD</sequence>
<name>A0A915ZYC5_9GLOM</name>
<dbReference type="AlphaFoldDB" id="A0A915ZYC5"/>